<keyword evidence="4 7" id="KW-0812">Transmembrane</keyword>
<evidence type="ECO:0000256" key="3">
    <source>
        <dbReference type="ARBA" id="ARBA00022475"/>
    </source>
</evidence>
<feature type="transmembrane region" description="Helical" evidence="7">
    <location>
        <begin position="102"/>
        <end position="122"/>
    </location>
</feature>
<keyword evidence="5 7" id="KW-1133">Transmembrane helix</keyword>
<dbReference type="SUPFAM" id="SSF161098">
    <property type="entry name" value="MetI-like"/>
    <property type="match status" value="1"/>
</dbReference>
<evidence type="ECO:0000256" key="6">
    <source>
        <dbReference type="ARBA" id="ARBA00023136"/>
    </source>
</evidence>
<reference evidence="9" key="1">
    <citation type="submission" date="2021-12" db="EMBL/GenBank/DDBJ databases">
        <title>Enterovibrio ZSDZ35 sp. nov. and Enterovibrio ZSDZ42 sp. nov., isolated from coastal seawater in Qingdao.</title>
        <authorList>
            <person name="Zhang P."/>
        </authorList>
    </citation>
    <scope>NUCLEOTIDE SEQUENCE</scope>
    <source>
        <strain evidence="9">ZSDZ42</strain>
    </source>
</reference>
<feature type="domain" description="ABC transmembrane type-1" evidence="8">
    <location>
        <begin position="64"/>
        <end position="244"/>
    </location>
</feature>
<dbReference type="CDD" id="cd06261">
    <property type="entry name" value="TM_PBP2"/>
    <property type="match status" value="1"/>
</dbReference>
<feature type="transmembrane region" description="Helical" evidence="7">
    <location>
        <begin position="217"/>
        <end position="240"/>
    </location>
</feature>
<keyword evidence="6 7" id="KW-0472">Membrane</keyword>
<keyword evidence="10" id="KW-1185">Reference proteome</keyword>
<feature type="transmembrane region" description="Helical" evidence="7">
    <location>
        <begin position="68"/>
        <end position="90"/>
    </location>
</feature>
<dbReference type="InterPro" id="IPR035906">
    <property type="entry name" value="MetI-like_sf"/>
</dbReference>
<dbReference type="PROSITE" id="PS50928">
    <property type="entry name" value="ABC_TM1"/>
    <property type="match status" value="1"/>
</dbReference>
<dbReference type="PANTHER" id="PTHR30151">
    <property type="entry name" value="ALKANE SULFONATE ABC TRANSPORTER-RELATED, MEMBRANE SUBUNIT"/>
    <property type="match status" value="1"/>
</dbReference>
<dbReference type="RefSeq" id="WP_274166999.1">
    <property type="nucleotide sequence ID" value="NZ_JAJUBC010000047.1"/>
</dbReference>
<organism evidence="9 10">
    <name type="scientific">Enterovibrio gelatinilyticus</name>
    <dbReference type="NCBI Taxonomy" id="2899819"/>
    <lineage>
        <taxon>Bacteria</taxon>
        <taxon>Pseudomonadati</taxon>
        <taxon>Pseudomonadota</taxon>
        <taxon>Gammaproteobacteria</taxon>
        <taxon>Vibrionales</taxon>
        <taxon>Vibrionaceae</taxon>
        <taxon>Enterovibrio</taxon>
    </lineage>
</organism>
<dbReference type="InterPro" id="IPR000515">
    <property type="entry name" value="MetI-like"/>
</dbReference>
<gene>
    <name evidence="9" type="ORF">LRP50_24295</name>
</gene>
<evidence type="ECO:0000259" key="8">
    <source>
        <dbReference type="PROSITE" id="PS50928"/>
    </source>
</evidence>
<dbReference type="Proteomes" id="UP001149400">
    <property type="component" value="Unassembled WGS sequence"/>
</dbReference>
<evidence type="ECO:0000256" key="5">
    <source>
        <dbReference type="ARBA" id="ARBA00022989"/>
    </source>
</evidence>
<evidence type="ECO:0000313" key="9">
    <source>
        <dbReference type="EMBL" id="MDD1796245.1"/>
    </source>
</evidence>
<evidence type="ECO:0000313" key="10">
    <source>
        <dbReference type="Proteomes" id="UP001149400"/>
    </source>
</evidence>
<dbReference type="EMBL" id="JAJUBC010000047">
    <property type="protein sequence ID" value="MDD1796245.1"/>
    <property type="molecule type" value="Genomic_DNA"/>
</dbReference>
<keyword evidence="3" id="KW-1003">Cell membrane</keyword>
<name>A0ABT5R7R6_9GAMM</name>
<evidence type="ECO:0000256" key="1">
    <source>
        <dbReference type="ARBA" id="ARBA00004651"/>
    </source>
</evidence>
<comment type="similarity">
    <text evidence="7">Belongs to the binding-protein-dependent transport system permease family.</text>
</comment>
<comment type="caution">
    <text evidence="9">The sequence shown here is derived from an EMBL/GenBank/DDBJ whole genome shotgun (WGS) entry which is preliminary data.</text>
</comment>
<proteinExistence type="inferred from homology"/>
<feature type="transmembrane region" description="Helical" evidence="7">
    <location>
        <begin position="16"/>
        <end position="36"/>
    </location>
</feature>
<keyword evidence="2 7" id="KW-0813">Transport</keyword>
<dbReference type="Gene3D" id="1.10.3720.10">
    <property type="entry name" value="MetI-like"/>
    <property type="match status" value="1"/>
</dbReference>
<accession>A0ABT5R7R6</accession>
<sequence>MTRPNLARSNAERANYLRLVMPILMMVFWQWSAVLINSPDYPTPVAVYHAFVFELTQEQMLYHLGMTLWRVILSFAFSMVLGVMFGIMMGRFPRLNELSDPVLILALNIPALVTILLCYLSIGLVEAAAVTAVALNKIPTVVAMIREGARMVDNELIDVARVFRLSPTTRFLRVFLPQLYPYIMASARTGLSLIWKIVLVVELIGRSNGVGFKLHTLFQFFDIAGILAYTFAFVAIIYLLEALIFRPLDKVVSRGRV</sequence>
<dbReference type="PANTHER" id="PTHR30151:SF38">
    <property type="entry name" value="ALIPHATIC SULFONATES TRANSPORT PERMEASE PROTEIN SSUC-RELATED"/>
    <property type="match status" value="1"/>
</dbReference>
<evidence type="ECO:0000256" key="7">
    <source>
        <dbReference type="RuleBase" id="RU363032"/>
    </source>
</evidence>
<evidence type="ECO:0000256" key="2">
    <source>
        <dbReference type="ARBA" id="ARBA00022448"/>
    </source>
</evidence>
<dbReference type="Pfam" id="PF00528">
    <property type="entry name" value="BPD_transp_1"/>
    <property type="match status" value="1"/>
</dbReference>
<comment type="subcellular location">
    <subcellularLocation>
        <location evidence="1 7">Cell membrane</location>
        <topology evidence="1 7">Multi-pass membrane protein</topology>
    </subcellularLocation>
</comment>
<evidence type="ECO:0000256" key="4">
    <source>
        <dbReference type="ARBA" id="ARBA00022692"/>
    </source>
</evidence>
<protein>
    <submittedName>
        <fullName evidence="9">ABC transporter permease subunit</fullName>
    </submittedName>
</protein>